<keyword evidence="3" id="KW-1185">Reference proteome</keyword>
<proteinExistence type="predicted"/>
<reference evidence="2 3" key="1">
    <citation type="submission" date="2017-12" db="EMBL/GenBank/DDBJ databases">
        <title>Comparative genomics of Botrytis spp.</title>
        <authorList>
            <person name="Valero-Jimenez C.A."/>
            <person name="Tapia P."/>
            <person name="Veloso J."/>
            <person name="Silva-Moreno E."/>
            <person name="Staats M."/>
            <person name="Valdes J.H."/>
            <person name="Van Kan J.A.L."/>
        </authorList>
    </citation>
    <scope>NUCLEOTIDE SEQUENCE [LARGE SCALE GENOMIC DNA]</scope>
    <source>
        <strain evidence="2 3">MUCL435</strain>
    </source>
</reference>
<protein>
    <submittedName>
        <fullName evidence="2">Uncharacterized protein</fullName>
    </submittedName>
</protein>
<sequence>MSASQSQQDIDKAKALAKKIRGTEIEVSRHTLGVDKQEQLKWLSYEITKKLCSHSESPKHFELRRVDERSLILIPTRDDDEFDAIWKPFKAAIGSRGYTAVALRIMLKDTQELSGQSYGLEAAMKKCSIQIKNMLSENEESIKYWAKIHNVHSIYVGAVQSYIEIQQKVHGEYRMVEYNVAVYSNALNPCISVTASSISNGVTIPRRFSETEGSFENFRHREFKDLDWYKVVLDNGTTRYKFLRVCTTVLLDTNWNTLFSFHSERLWDCYPKTINSQIWEASSGRGPRFIESTKDEVDSATIDSTTSSLTTTRSETSKTAAPNPKKTTTDTSKTATPKAATSKAASSKAATPKAAISIPVKPKLVTHRSDRSDRSDRSKAAPSEAYESTSDTTPLIKHRSDKPKAPSSKPPRSGKETIKAATKKLDESLRGLDPRKPNSRQHRGYNRLEEK</sequence>
<dbReference type="OrthoDB" id="3561783at2759"/>
<evidence type="ECO:0000313" key="3">
    <source>
        <dbReference type="Proteomes" id="UP000308671"/>
    </source>
</evidence>
<dbReference type="EMBL" id="PQXL01000045">
    <property type="protein sequence ID" value="THV53674.1"/>
    <property type="molecule type" value="Genomic_DNA"/>
</dbReference>
<dbReference type="Proteomes" id="UP000308671">
    <property type="component" value="Unassembled WGS sequence"/>
</dbReference>
<comment type="caution">
    <text evidence="2">The sequence shown here is derived from an EMBL/GenBank/DDBJ whole genome shotgun (WGS) entry which is preliminary data.</text>
</comment>
<feature type="compositionally biased region" description="Basic and acidic residues" evidence="1">
    <location>
        <begin position="367"/>
        <end position="379"/>
    </location>
</feature>
<accession>A0A4S8RJ68</accession>
<evidence type="ECO:0000256" key="1">
    <source>
        <dbReference type="SAM" id="MobiDB-lite"/>
    </source>
</evidence>
<name>A0A4S8RJ68_9HELO</name>
<feature type="compositionally biased region" description="Low complexity" evidence="1">
    <location>
        <begin position="299"/>
        <end position="355"/>
    </location>
</feature>
<gene>
    <name evidence="2" type="ORF">BGAL_0045g00340</name>
</gene>
<dbReference type="AlphaFoldDB" id="A0A4S8RJ68"/>
<organism evidence="2 3">
    <name type="scientific">Botrytis galanthina</name>
    <dbReference type="NCBI Taxonomy" id="278940"/>
    <lineage>
        <taxon>Eukaryota</taxon>
        <taxon>Fungi</taxon>
        <taxon>Dikarya</taxon>
        <taxon>Ascomycota</taxon>
        <taxon>Pezizomycotina</taxon>
        <taxon>Leotiomycetes</taxon>
        <taxon>Helotiales</taxon>
        <taxon>Sclerotiniaceae</taxon>
        <taxon>Botrytis</taxon>
    </lineage>
</organism>
<feature type="compositionally biased region" description="Basic and acidic residues" evidence="1">
    <location>
        <begin position="413"/>
        <end position="436"/>
    </location>
</feature>
<evidence type="ECO:0000313" key="2">
    <source>
        <dbReference type="EMBL" id="THV53674.1"/>
    </source>
</evidence>
<feature type="region of interest" description="Disordered" evidence="1">
    <location>
        <begin position="290"/>
        <end position="451"/>
    </location>
</feature>